<evidence type="ECO:0000256" key="1">
    <source>
        <dbReference type="SAM" id="MobiDB-lite"/>
    </source>
</evidence>
<feature type="region of interest" description="Disordered" evidence="1">
    <location>
        <begin position="163"/>
        <end position="231"/>
    </location>
</feature>
<feature type="region of interest" description="Disordered" evidence="1">
    <location>
        <begin position="75"/>
        <end position="102"/>
    </location>
</feature>
<feature type="compositionally biased region" description="Polar residues" evidence="1">
    <location>
        <begin position="217"/>
        <end position="231"/>
    </location>
</feature>
<dbReference type="EMBL" id="LJZR01000006">
    <property type="protein sequence ID" value="KPQ36398.1"/>
    <property type="molecule type" value="Genomic_DNA"/>
</dbReference>
<dbReference type="AlphaFoldDB" id="A0A0P8C490"/>
<dbReference type="STRING" id="1666911.HLUCCA11_05930"/>
<gene>
    <name evidence="2" type="ORF">HLUCCA11_05930</name>
</gene>
<feature type="compositionally biased region" description="Pro residues" evidence="1">
    <location>
        <begin position="168"/>
        <end position="187"/>
    </location>
</feature>
<accession>A0A0P8C490</accession>
<comment type="caution">
    <text evidence="2">The sequence shown here is derived from an EMBL/GenBank/DDBJ whole genome shotgun (WGS) entry which is preliminary data.</text>
</comment>
<proteinExistence type="predicted"/>
<feature type="compositionally biased region" description="Pro residues" evidence="1">
    <location>
        <begin position="195"/>
        <end position="207"/>
    </location>
</feature>
<dbReference type="Proteomes" id="UP000050465">
    <property type="component" value="Unassembled WGS sequence"/>
</dbReference>
<protein>
    <submittedName>
        <fullName evidence="2">Uncharacterized protein</fullName>
    </submittedName>
</protein>
<sequence length="356" mass="37724">MRNLSEVFQRPVGSLLETSLQTHFLFLPIFTSTFSISAFSSSLGPVPMIPSTKNKFSKNKFAAAQRTPLADAHLSAAPENAPEKSPENAPKNGRLNEAENEPAVKRTTLQKVMYRPLVWIAVSLHVALLVVPFGDRPSTETIEAETADPDTSIPVDILNLSEIATSTPEPPPPASPPPPSSAAPPPASSAAPQASTPPPQQPNPADPSPTDTALAPTDTSSQNSNQPTQAYDPTADQQVFIANLAGFGDADTTGKTGLPPVSLFRKGNGQFFVSPDGTAANGASDARWMNQKPEEILNTLTSTYSGALTFTQVENYGDELLYQAVTATGETAMYISLVDMKASTVLVIWPQNPSAL</sequence>
<organism evidence="2 3">
    <name type="scientific">Phormidesmis priestleyi Ana</name>
    <dbReference type="NCBI Taxonomy" id="1666911"/>
    <lineage>
        <taxon>Bacteria</taxon>
        <taxon>Bacillati</taxon>
        <taxon>Cyanobacteriota</taxon>
        <taxon>Cyanophyceae</taxon>
        <taxon>Leptolyngbyales</taxon>
        <taxon>Leptolyngbyaceae</taxon>
        <taxon>Phormidesmis</taxon>
    </lineage>
</organism>
<evidence type="ECO:0000313" key="2">
    <source>
        <dbReference type="EMBL" id="KPQ36398.1"/>
    </source>
</evidence>
<name>A0A0P8C490_9CYAN</name>
<reference evidence="2 3" key="1">
    <citation type="submission" date="2015-09" db="EMBL/GenBank/DDBJ databases">
        <title>Identification and resolution of microdiversity through metagenomic sequencing of parallel consortia.</title>
        <authorList>
            <person name="Nelson W.C."/>
            <person name="Romine M.F."/>
            <person name="Lindemann S.R."/>
        </authorList>
    </citation>
    <scope>NUCLEOTIDE SEQUENCE [LARGE SCALE GENOMIC DNA]</scope>
    <source>
        <strain evidence="2">Ana</strain>
    </source>
</reference>
<evidence type="ECO:0000313" key="3">
    <source>
        <dbReference type="Proteomes" id="UP000050465"/>
    </source>
</evidence>